<dbReference type="Proteomes" id="UP000000492">
    <property type="component" value="Chromosome"/>
</dbReference>
<dbReference type="KEGG" id="crd:CRES_1005"/>
<feature type="transmembrane region" description="Helical" evidence="8">
    <location>
        <begin position="357"/>
        <end position="378"/>
    </location>
</feature>
<accession>F8E244</accession>
<comment type="subcellular location">
    <subcellularLocation>
        <location evidence="1">Cell membrane</location>
        <topology evidence="1">Multi-pass membrane protein</topology>
    </subcellularLocation>
</comment>
<feature type="transmembrane region" description="Helical" evidence="8">
    <location>
        <begin position="163"/>
        <end position="181"/>
    </location>
</feature>
<dbReference type="GO" id="GO:0008324">
    <property type="term" value="F:monoatomic cation transmembrane transporter activity"/>
    <property type="evidence" value="ECO:0007669"/>
    <property type="project" value="InterPro"/>
</dbReference>
<dbReference type="eggNOG" id="COG0168">
    <property type="taxonomic scope" value="Bacteria"/>
</dbReference>
<organism evidence="9 10">
    <name type="scientific">Corynebacterium resistens (strain DSM 45100 / JCM 12819 / GTC 2026 / SICGH 158)</name>
    <dbReference type="NCBI Taxonomy" id="662755"/>
    <lineage>
        <taxon>Bacteria</taxon>
        <taxon>Bacillati</taxon>
        <taxon>Actinomycetota</taxon>
        <taxon>Actinomycetes</taxon>
        <taxon>Mycobacteriales</taxon>
        <taxon>Corynebacteriaceae</taxon>
        <taxon>Corynebacterium</taxon>
    </lineage>
</organism>
<dbReference type="EC" id="3.6.3.14" evidence="9"/>
<evidence type="ECO:0000313" key="10">
    <source>
        <dbReference type="Proteomes" id="UP000000492"/>
    </source>
</evidence>
<evidence type="ECO:0000256" key="1">
    <source>
        <dbReference type="ARBA" id="ARBA00004651"/>
    </source>
</evidence>
<name>F8E244_CORRG</name>
<evidence type="ECO:0000256" key="8">
    <source>
        <dbReference type="SAM" id="Phobius"/>
    </source>
</evidence>
<dbReference type="GO" id="GO:0005886">
    <property type="term" value="C:plasma membrane"/>
    <property type="evidence" value="ECO:0007669"/>
    <property type="project" value="UniProtKB-SubCell"/>
</dbReference>
<keyword evidence="10" id="KW-1185">Reference proteome</keyword>
<dbReference type="EMBL" id="CP002857">
    <property type="protein sequence ID" value="AEI09361.1"/>
    <property type="molecule type" value="Genomic_DNA"/>
</dbReference>
<feature type="transmembrane region" description="Helical" evidence="8">
    <location>
        <begin position="418"/>
        <end position="439"/>
    </location>
</feature>
<keyword evidence="7 8" id="KW-0472">Membrane</keyword>
<dbReference type="STRING" id="662755.CRES_1005"/>
<evidence type="ECO:0000256" key="4">
    <source>
        <dbReference type="ARBA" id="ARBA00022692"/>
    </source>
</evidence>
<dbReference type="PANTHER" id="PTHR32024">
    <property type="entry name" value="TRK SYSTEM POTASSIUM UPTAKE PROTEIN TRKG-RELATED"/>
    <property type="match status" value="1"/>
</dbReference>
<keyword evidence="5 8" id="KW-1133">Transmembrane helix</keyword>
<dbReference type="InterPro" id="IPR003445">
    <property type="entry name" value="Cat_transpt"/>
</dbReference>
<dbReference type="GO" id="GO:0016787">
    <property type="term" value="F:hydrolase activity"/>
    <property type="evidence" value="ECO:0007669"/>
    <property type="project" value="UniProtKB-KW"/>
</dbReference>
<dbReference type="PANTHER" id="PTHR32024:SF1">
    <property type="entry name" value="KTR SYSTEM POTASSIUM UPTAKE PROTEIN B"/>
    <property type="match status" value="1"/>
</dbReference>
<sequence>MQTNATTPRLHPTQVVAVGFIVLILLGALVLMLPAASESGESTEFLPSLFTATSAVSLTGLIVVDTATHWSTFGQVVIICLIQLGGFGVMSLTSLAAMMLTGRLSLRSQLNTLAEGRAQDASGVRKTLIMTLAFMAGTEILVAGILALRFVFGYHEPLGRATWYGIFHAISAFNNAGFSLFSDNLISLATDAVVILPIAFALIVGGLGFQVLLEIFKKAQRRFNNPKNRGDNIRFSVTATVTLWGTLILLVSGAAWYAFFEWRNTLASLDPAHKVLLSFFGSATARTAGFNAVDYSQLNPSTLMGTDILMFIGGGSGGTAGGIRITTTAIILAAMITEFRGENSVIINRRTISPSTVRRALTVVSFGMVLVVAAIVAIRTLDPQFTADQVVLETVSAFSTVGLSTGITANLSGASQGILIAIMYLGRIGPITLVTAMALKRFKRRFEYPEERPFIG</sequence>
<feature type="transmembrane region" description="Helical" evidence="8">
    <location>
        <begin position="237"/>
        <end position="259"/>
    </location>
</feature>
<dbReference type="RefSeq" id="WP_013888377.1">
    <property type="nucleotide sequence ID" value="NC_015673.1"/>
</dbReference>
<evidence type="ECO:0000256" key="7">
    <source>
        <dbReference type="ARBA" id="ARBA00023136"/>
    </source>
</evidence>
<feature type="transmembrane region" description="Helical" evidence="8">
    <location>
        <begin position="76"/>
        <end position="100"/>
    </location>
</feature>
<evidence type="ECO:0000256" key="2">
    <source>
        <dbReference type="ARBA" id="ARBA00022448"/>
    </source>
</evidence>
<evidence type="ECO:0000256" key="3">
    <source>
        <dbReference type="ARBA" id="ARBA00022475"/>
    </source>
</evidence>
<feature type="transmembrane region" description="Helical" evidence="8">
    <location>
        <begin position="45"/>
        <end position="64"/>
    </location>
</feature>
<feature type="transmembrane region" description="Helical" evidence="8">
    <location>
        <begin position="12"/>
        <end position="33"/>
    </location>
</feature>
<feature type="transmembrane region" description="Helical" evidence="8">
    <location>
        <begin position="128"/>
        <end position="151"/>
    </location>
</feature>
<dbReference type="Pfam" id="PF02386">
    <property type="entry name" value="TrkH"/>
    <property type="match status" value="1"/>
</dbReference>
<evidence type="ECO:0000256" key="6">
    <source>
        <dbReference type="ARBA" id="ARBA00023065"/>
    </source>
</evidence>
<proteinExistence type="predicted"/>
<keyword evidence="2" id="KW-0813">Transport</keyword>
<evidence type="ECO:0000313" key="9">
    <source>
        <dbReference type="EMBL" id="AEI09361.1"/>
    </source>
</evidence>
<feature type="transmembrane region" description="Helical" evidence="8">
    <location>
        <begin position="193"/>
        <end position="216"/>
    </location>
</feature>
<reference evidence="9 10" key="1">
    <citation type="journal article" date="2012" name="BMC Genomics">
        <title>Complete genome sequence, lifestyle, and multi-drug resistance of the human pathogen Corynebacterium resistens DSM 45100 isolated from blood samples of a leukemia patient.</title>
        <authorList>
            <person name="Schroder J."/>
            <person name="Maus I."/>
            <person name="Meyer K."/>
            <person name="Wordemann S."/>
            <person name="Blom J."/>
            <person name="Jaenicke S."/>
            <person name="Schneider J."/>
            <person name="Trost E."/>
            <person name="Tauch A."/>
        </authorList>
    </citation>
    <scope>NUCLEOTIDE SEQUENCE [LARGE SCALE GENOMIC DNA]</scope>
    <source>
        <strain evidence="10">DSM 45100 / JCM 12819 / CCUG 50093 / GTC 2026 / SICGH 158</strain>
    </source>
</reference>
<gene>
    <name evidence="9" type="primary">trkH</name>
    <name evidence="9" type="ordered locus">CRES_1005</name>
</gene>
<keyword evidence="6" id="KW-0406">Ion transport</keyword>
<dbReference type="AlphaFoldDB" id="F8E244"/>
<keyword evidence="3" id="KW-1003">Cell membrane</keyword>
<evidence type="ECO:0000256" key="5">
    <source>
        <dbReference type="ARBA" id="ARBA00022989"/>
    </source>
</evidence>
<keyword evidence="4 8" id="KW-0812">Transmembrane</keyword>
<dbReference type="HOGENOM" id="CLU_026429_0_1_11"/>
<keyword evidence="9" id="KW-0378">Hydrolase</keyword>
<protein>
    <submittedName>
        <fullName evidence="9">Potassium uptake protein</fullName>
        <ecNumber evidence="9">3.6.3.14</ecNumber>
    </submittedName>
</protein>
<feature type="transmembrane region" description="Helical" evidence="8">
    <location>
        <begin position="308"/>
        <end position="336"/>
    </location>
</feature>
<dbReference type="GO" id="GO:0030001">
    <property type="term" value="P:metal ion transport"/>
    <property type="evidence" value="ECO:0007669"/>
    <property type="project" value="UniProtKB-ARBA"/>
</dbReference>